<keyword evidence="4" id="KW-1185">Reference proteome</keyword>
<keyword evidence="2" id="KW-0472">Membrane</keyword>
<dbReference type="AlphaFoldDB" id="A0A0S4JER6"/>
<dbReference type="VEuPathDB" id="TriTrypDB:BSAL_24360"/>
<evidence type="ECO:0000313" key="3">
    <source>
        <dbReference type="EMBL" id="CUG89972.1"/>
    </source>
</evidence>
<sequence>MASSSKRSRSVFAALVVIAMLYVLFSWGVAPTQAPQHRLVSSQNDQHEQWAPTTEDQTREEGESTTHAPREQTQPPQPPPLKETMEQQRGKQFPYYSFSSLFPRDTIAVFMKSCIIHDGARTVDRQLSRALLCSRNPRTPDVGCAEQQRKTPEQAMLCQQKETELLSCSAAFDTWLPCPRSSTSSGASKLEDCTAHYGLARVEAWVPMHCKSSSFWQLLVQSVCNRVSCAGALHQPSLVAGTFDATTLLLGDAVSRSQRRPAHAPAYIAPENRTVAPFPKHVQCFQPPSHNATAGRVATFHGINFGYPLDMMMDVEDEEEYVKRNSSGNPSHMDKLFGFSVSGPKSGGGREYGLNDEYRLMFDMRRSMFAFTTRRWGWDCLRHVEQLGAGILSLFIDLPLAPSTILEALPRRELFDALGRPEIRHVGALWTPESKPNPEPDNYFIYTGLHKQDGGAHVAINASVLPFVDVTRLDESDYALHRRQLLTYSRQHLTTAAMAASVLQRMGHPEARRVLYLHGVTHLDFLKVSMHHGLVNGLGLDVVSYPRSEAHFQAVNVSTMNDLEEARGRHLRAHGNGYGYGMRIYDGEEGHVEATNLERRIFNKEFDIILFSFTSYSPSLTKQLPLFREVVSVYPPDRIAFLNGDDTFGAPSDGRPPPLALYATKFGHVFMRELYPLAEVCPDPKLERTELLVQQGTTLAALRNTTNTTPNATTSSSSEVEGGVSMCNSAPVAATPFPFEHSSRVATTTDAFLAHVDPGNLHHVRSFVMSVREHSRLSKPLIVLIASEHKTLTALREIMIKGELDVARPVVVHFADKVANDLNYEGVSVQRRFLAAVQNVLMSPVVYGIQRFVVVYLDTPVLFRGDLLRSVGTSELWFTRHSILSNAHHVGSSRFCFGALPSVDPTHQLHIGHQLFGGYRGSLLQLISAVESVYSSMGSVWCGFDAALNFVLHNGTFDGRATVFSSERGPVVYDEFQSDAVCALYKPLVRPTREGSDLKSVTIPCAMTSLAAVVVGDWCKLIAL</sequence>
<keyword evidence="2" id="KW-1133">Transmembrane helix</keyword>
<protein>
    <submittedName>
        <fullName evidence="3">GPI-anchored surface protein, putative</fullName>
    </submittedName>
</protein>
<reference evidence="4" key="1">
    <citation type="submission" date="2015-09" db="EMBL/GenBank/DDBJ databases">
        <authorList>
            <consortium name="Pathogen Informatics"/>
        </authorList>
    </citation>
    <scope>NUCLEOTIDE SEQUENCE [LARGE SCALE GENOMIC DNA]</scope>
    <source>
        <strain evidence="4">Lake Konstanz</strain>
    </source>
</reference>
<evidence type="ECO:0000256" key="2">
    <source>
        <dbReference type="SAM" id="Phobius"/>
    </source>
</evidence>
<organism evidence="3 4">
    <name type="scientific">Bodo saltans</name>
    <name type="common">Flagellated protozoan</name>
    <dbReference type="NCBI Taxonomy" id="75058"/>
    <lineage>
        <taxon>Eukaryota</taxon>
        <taxon>Discoba</taxon>
        <taxon>Euglenozoa</taxon>
        <taxon>Kinetoplastea</taxon>
        <taxon>Metakinetoplastina</taxon>
        <taxon>Eubodonida</taxon>
        <taxon>Bodonidae</taxon>
        <taxon>Bodo</taxon>
    </lineage>
</organism>
<name>A0A0S4JER6_BODSA</name>
<evidence type="ECO:0000256" key="1">
    <source>
        <dbReference type="SAM" id="MobiDB-lite"/>
    </source>
</evidence>
<feature type="region of interest" description="Disordered" evidence="1">
    <location>
        <begin position="38"/>
        <end position="88"/>
    </location>
</feature>
<dbReference type="EMBL" id="CYKH01001782">
    <property type="protein sequence ID" value="CUG89972.1"/>
    <property type="molecule type" value="Genomic_DNA"/>
</dbReference>
<gene>
    <name evidence="3" type="ORF">BSAL_24360</name>
</gene>
<dbReference type="OrthoDB" id="410397at2759"/>
<keyword evidence="2" id="KW-0812">Transmembrane</keyword>
<proteinExistence type="predicted"/>
<accession>A0A0S4JER6</accession>
<feature type="compositionally biased region" description="Basic and acidic residues" evidence="1">
    <location>
        <begin position="56"/>
        <end position="70"/>
    </location>
</feature>
<feature type="transmembrane region" description="Helical" evidence="2">
    <location>
        <begin position="12"/>
        <end position="30"/>
    </location>
</feature>
<evidence type="ECO:0000313" key="4">
    <source>
        <dbReference type="Proteomes" id="UP000051952"/>
    </source>
</evidence>
<dbReference type="Proteomes" id="UP000051952">
    <property type="component" value="Unassembled WGS sequence"/>
</dbReference>